<evidence type="ECO:0000256" key="5">
    <source>
        <dbReference type="ARBA" id="ARBA00023136"/>
    </source>
</evidence>
<protein>
    <submittedName>
        <fullName evidence="10">Putative ABC transport system permease protein</fullName>
    </submittedName>
</protein>
<accession>A0A099CYW0</accession>
<dbReference type="OrthoDB" id="9770036at2"/>
<dbReference type="HOGENOM" id="CLU_056182_0_0_6"/>
<keyword evidence="2" id="KW-1003">Cell membrane</keyword>
<dbReference type="EMBL" id="JROI01000007">
    <property type="protein sequence ID" value="KGI78802.1"/>
    <property type="molecule type" value="Genomic_DNA"/>
</dbReference>
<feature type="domain" description="ABC3 transporter permease C-terminal" evidence="8">
    <location>
        <begin position="286"/>
        <end position="397"/>
    </location>
</feature>
<evidence type="ECO:0000313" key="10">
    <source>
        <dbReference type="EMBL" id="MBB6184424.1"/>
    </source>
</evidence>
<dbReference type="Pfam" id="PF02687">
    <property type="entry name" value="FtsX"/>
    <property type="match status" value="1"/>
</dbReference>
<organism evidence="9 11">
    <name type="scientific">Oleiagrimonas soli</name>
    <dbReference type="NCBI Taxonomy" id="1543381"/>
    <lineage>
        <taxon>Bacteria</taxon>
        <taxon>Pseudomonadati</taxon>
        <taxon>Pseudomonadota</taxon>
        <taxon>Gammaproteobacteria</taxon>
        <taxon>Lysobacterales</taxon>
        <taxon>Rhodanobacteraceae</taxon>
        <taxon>Oleiagrimonas</taxon>
    </lineage>
</organism>
<evidence type="ECO:0000256" key="7">
    <source>
        <dbReference type="SAM" id="Phobius"/>
    </source>
</evidence>
<feature type="transmembrane region" description="Helical" evidence="7">
    <location>
        <begin position="369"/>
        <end position="390"/>
    </location>
</feature>
<keyword evidence="11" id="KW-1185">Reference proteome</keyword>
<evidence type="ECO:0000259" key="8">
    <source>
        <dbReference type="Pfam" id="PF02687"/>
    </source>
</evidence>
<dbReference type="EMBL" id="JACHET010000001">
    <property type="protein sequence ID" value="MBB6184424.1"/>
    <property type="molecule type" value="Genomic_DNA"/>
</dbReference>
<feature type="transmembrane region" description="Helical" evidence="7">
    <location>
        <begin position="326"/>
        <end position="349"/>
    </location>
</feature>
<evidence type="ECO:0000313" key="11">
    <source>
        <dbReference type="Proteomes" id="UP000029708"/>
    </source>
</evidence>
<comment type="similarity">
    <text evidence="6">Belongs to the ABC-4 integral membrane protein family.</text>
</comment>
<dbReference type="GO" id="GO:0022857">
    <property type="term" value="F:transmembrane transporter activity"/>
    <property type="evidence" value="ECO:0007669"/>
    <property type="project" value="TreeGrafter"/>
</dbReference>
<reference evidence="10 12" key="2">
    <citation type="submission" date="2020-08" db="EMBL/GenBank/DDBJ databases">
        <title>Genomic Encyclopedia of Type Strains, Phase IV (KMG-IV): sequencing the most valuable type-strain genomes for metagenomic binning, comparative biology and taxonomic classification.</title>
        <authorList>
            <person name="Goeker M."/>
        </authorList>
    </citation>
    <scope>NUCLEOTIDE SEQUENCE [LARGE SCALE GENOMIC DNA]</scope>
    <source>
        <strain evidence="10 12">DSM 107085</strain>
    </source>
</reference>
<reference evidence="9 11" key="1">
    <citation type="submission" date="2014-09" db="EMBL/GenBank/DDBJ databases">
        <title>Xanthomonadaceae 3.5X direct submission.</title>
        <authorList>
            <person name="Fang T."/>
            <person name="Wang H."/>
        </authorList>
    </citation>
    <scope>NUCLEOTIDE SEQUENCE [LARGE SCALE GENOMIC DNA]</scope>
    <source>
        <strain evidence="9 11">3.5X</strain>
    </source>
</reference>
<name>A0A099CYW0_9GAMM</name>
<dbReference type="PROSITE" id="PS51257">
    <property type="entry name" value="PROKAR_LIPOPROTEIN"/>
    <property type="match status" value="1"/>
</dbReference>
<dbReference type="RefSeq" id="WP_043099364.1">
    <property type="nucleotide sequence ID" value="NZ_JACHET010000001.1"/>
</dbReference>
<feature type="transmembrane region" description="Helical" evidence="7">
    <location>
        <begin position="282"/>
        <end position="306"/>
    </location>
</feature>
<comment type="caution">
    <text evidence="9">The sequence shown here is derived from an EMBL/GenBank/DDBJ whole genome shotgun (WGS) entry which is preliminary data.</text>
</comment>
<dbReference type="AlphaFoldDB" id="A0A099CYW0"/>
<evidence type="ECO:0000256" key="4">
    <source>
        <dbReference type="ARBA" id="ARBA00022989"/>
    </source>
</evidence>
<keyword evidence="5 7" id="KW-0472">Membrane</keyword>
<evidence type="ECO:0000256" key="6">
    <source>
        <dbReference type="ARBA" id="ARBA00038076"/>
    </source>
</evidence>
<dbReference type="PANTHER" id="PTHR30572:SF4">
    <property type="entry name" value="ABC TRANSPORTER PERMEASE YTRF"/>
    <property type="match status" value="1"/>
</dbReference>
<keyword evidence="3 7" id="KW-0812">Transmembrane</keyword>
<evidence type="ECO:0000256" key="1">
    <source>
        <dbReference type="ARBA" id="ARBA00004651"/>
    </source>
</evidence>
<evidence type="ECO:0000256" key="2">
    <source>
        <dbReference type="ARBA" id="ARBA00022475"/>
    </source>
</evidence>
<sequence length="404" mass="43925">MQIRFVLAALRKHRLATFLIALQISLACAVLCNACFLIVQQVHAMRIDSGVDEARLGTVKLSGFDPKSANDFNARVVDALRHVDGVQSVSVISGVPFGEPGVRAGIGLDPDYKQFGGVIDFYLGDDHAAHDFGLHLISGRMPSPDDYMPVTKFVPSNAPVLITRTLAEHLWPGQNPLGKQFWGLDTQFRVIGVLDHLSVSQPGGSEAKDPDWSVFVPAIAGPNLAGKYLIRAQPNDMPRVMREAREAALKAAPDAVLDTDQSHSLSRLRHSYFESARVMVKLLAGVVVALLGTTALGIVGLASFWVTQRRKQIGTRRALGATRGDILRYFQIENFIIVSFGILLGMLLAYGLSLELMRSYEVPRLPFGYMPIGAAALWILGQLAVLVPALRASAITPVEAIRTL</sequence>
<evidence type="ECO:0000313" key="9">
    <source>
        <dbReference type="EMBL" id="KGI78802.1"/>
    </source>
</evidence>
<dbReference type="Proteomes" id="UP000560000">
    <property type="component" value="Unassembled WGS sequence"/>
</dbReference>
<dbReference type="STRING" id="1543381.LF63_0102310"/>
<keyword evidence="4 7" id="KW-1133">Transmembrane helix</keyword>
<comment type="subcellular location">
    <subcellularLocation>
        <location evidence="1">Cell membrane</location>
        <topology evidence="1">Multi-pass membrane protein</topology>
    </subcellularLocation>
</comment>
<dbReference type="InterPro" id="IPR050250">
    <property type="entry name" value="Macrolide_Exporter_MacB"/>
</dbReference>
<proteinExistence type="inferred from homology"/>
<evidence type="ECO:0000256" key="3">
    <source>
        <dbReference type="ARBA" id="ARBA00022692"/>
    </source>
</evidence>
<dbReference type="PANTHER" id="PTHR30572">
    <property type="entry name" value="MEMBRANE COMPONENT OF TRANSPORTER-RELATED"/>
    <property type="match status" value="1"/>
</dbReference>
<dbReference type="GO" id="GO:0005886">
    <property type="term" value="C:plasma membrane"/>
    <property type="evidence" value="ECO:0007669"/>
    <property type="project" value="UniProtKB-SubCell"/>
</dbReference>
<dbReference type="Proteomes" id="UP000029708">
    <property type="component" value="Unassembled WGS sequence"/>
</dbReference>
<gene>
    <name evidence="10" type="ORF">HNQ86_001769</name>
    <name evidence="9" type="ORF">LF63_0102310</name>
</gene>
<evidence type="ECO:0000313" key="12">
    <source>
        <dbReference type="Proteomes" id="UP000560000"/>
    </source>
</evidence>
<dbReference type="InterPro" id="IPR003838">
    <property type="entry name" value="ABC3_permease_C"/>
</dbReference>